<organism evidence="15 16">
    <name type="scientific">Paenibacillus xanthanilyticus</name>
    <dbReference type="NCBI Taxonomy" id="1783531"/>
    <lineage>
        <taxon>Bacteria</taxon>
        <taxon>Bacillati</taxon>
        <taxon>Bacillota</taxon>
        <taxon>Bacilli</taxon>
        <taxon>Bacillales</taxon>
        <taxon>Paenibacillaceae</taxon>
        <taxon>Paenibacillus</taxon>
    </lineage>
</organism>
<keyword evidence="3" id="KW-0597">Phosphoprotein</keyword>
<evidence type="ECO:0000256" key="10">
    <source>
        <dbReference type="ARBA" id="ARBA00023012"/>
    </source>
</evidence>
<dbReference type="SUPFAM" id="SSF158472">
    <property type="entry name" value="HAMP domain-like"/>
    <property type="match status" value="1"/>
</dbReference>
<dbReference type="InterPro" id="IPR050640">
    <property type="entry name" value="Bact_2-comp_sensor_kinase"/>
</dbReference>
<dbReference type="InterPro" id="IPR003594">
    <property type="entry name" value="HATPase_dom"/>
</dbReference>
<keyword evidence="7 15" id="KW-0418">Kinase</keyword>
<keyword evidence="16" id="KW-1185">Reference proteome</keyword>
<dbReference type="SMART" id="SM00304">
    <property type="entry name" value="HAMP"/>
    <property type="match status" value="1"/>
</dbReference>
<evidence type="ECO:0000256" key="7">
    <source>
        <dbReference type="ARBA" id="ARBA00022777"/>
    </source>
</evidence>
<dbReference type="PROSITE" id="PS50885">
    <property type="entry name" value="HAMP"/>
    <property type="match status" value="1"/>
</dbReference>
<reference evidence="16" key="1">
    <citation type="journal article" date="2019" name="Int. J. Syst. Evol. Microbiol.">
        <title>The Global Catalogue of Microorganisms (GCM) 10K type strain sequencing project: providing services to taxonomists for standard genome sequencing and annotation.</title>
        <authorList>
            <consortium name="The Broad Institute Genomics Platform"/>
            <consortium name="The Broad Institute Genome Sequencing Center for Infectious Disease"/>
            <person name="Wu L."/>
            <person name="Ma J."/>
        </authorList>
    </citation>
    <scope>NUCLEOTIDE SEQUENCE [LARGE SCALE GENOMIC DNA]</scope>
    <source>
        <strain evidence="16">IBRC-M 10987</strain>
    </source>
</reference>
<sequence length="595" mass="67118">MLKVLTLNTLPFRRKLTFSFLAITIMAVLVTGGLSYTLSADILERKSKTLTQDAVNKTAQIVDEKLNKLMVVMMTFMISEPFKEMLRSVSAGEYDDYYRHLSNMDNVFSQARIAEPLIHSIYVSTPRGDFYPMSVNRNHTVTFKDTPMYDRILKAGHNIWVEGHEDELFTGRQRVISLVLEPITDTTLYSVNDVYVVVNIRESGLRRLIGPDAVDGVTRLLVSGEGRPVTQETSPLIRQAVTSGMLRPIVQTAGDRGQVTEKLHGEPYFVNHASLSLNDWHIVSLQSKDHVLQDLIYIKWMIFIIAAGSLAAAALVSSGLIRYLLIPLGRLQTVMKRVESNDLSARFEVKGGDELAQIGMRFNRMLEQIVSLIDEVKEAETTKRATEIKALSAQMDPHFLYNTLNTIYWKLKLNKAEESQHMVVSLSRLFQLGLNKGQEFTTLTNEILHVKQYLDLQKYCYEALFHYEIYVSDPGLEELSVPRILLQPLVENSILHGFRDRESGGFIRIAIEQDEAARRCRITVSDNGAGVDEAAARAMLRQTTEKGYAIGNLISRLQLYYGEGASRIEIDSRLGEGMTVRIEIPLEGAYANGRS</sequence>
<evidence type="ECO:0000259" key="14">
    <source>
        <dbReference type="PROSITE" id="PS50885"/>
    </source>
</evidence>
<evidence type="ECO:0000313" key="15">
    <source>
        <dbReference type="EMBL" id="MFC4102401.1"/>
    </source>
</evidence>
<keyword evidence="12" id="KW-0175">Coiled coil</keyword>
<dbReference type="InterPro" id="IPR003660">
    <property type="entry name" value="HAMP_dom"/>
</dbReference>
<dbReference type="Pfam" id="PF06580">
    <property type="entry name" value="His_kinase"/>
    <property type="match status" value="1"/>
</dbReference>
<evidence type="ECO:0000256" key="2">
    <source>
        <dbReference type="ARBA" id="ARBA00022475"/>
    </source>
</evidence>
<accession>A0ABV8K8M8</accession>
<dbReference type="Gene3D" id="6.10.340.10">
    <property type="match status" value="1"/>
</dbReference>
<keyword evidence="11 13" id="KW-0472">Membrane</keyword>
<dbReference type="Proteomes" id="UP001595715">
    <property type="component" value="Unassembled WGS sequence"/>
</dbReference>
<dbReference type="GO" id="GO:0004673">
    <property type="term" value="F:protein histidine kinase activity"/>
    <property type="evidence" value="ECO:0007669"/>
    <property type="project" value="UniProtKB-EC"/>
</dbReference>
<dbReference type="PANTHER" id="PTHR34220">
    <property type="entry name" value="SENSOR HISTIDINE KINASE YPDA"/>
    <property type="match status" value="1"/>
</dbReference>
<keyword evidence="4 15" id="KW-0808">Transferase</keyword>
<feature type="transmembrane region" description="Helical" evidence="13">
    <location>
        <begin position="20"/>
        <end position="38"/>
    </location>
</feature>
<keyword evidence="9 13" id="KW-1133">Transmembrane helix</keyword>
<dbReference type="Pfam" id="PF02518">
    <property type="entry name" value="HATPase_c"/>
    <property type="match status" value="1"/>
</dbReference>
<evidence type="ECO:0000256" key="12">
    <source>
        <dbReference type="SAM" id="Coils"/>
    </source>
</evidence>
<evidence type="ECO:0000256" key="11">
    <source>
        <dbReference type="ARBA" id="ARBA00023136"/>
    </source>
</evidence>
<dbReference type="Gene3D" id="3.30.565.10">
    <property type="entry name" value="Histidine kinase-like ATPase, C-terminal domain"/>
    <property type="match status" value="1"/>
</dbReference>
<evidence type="ECO:0000256" key="8">
    <source>
        <dbReference type="ARBA" id="ARBA00022840"/>
    </source>
</evidence>
<keyword evidence="6" id="KW-0547">Nucleotide-binding</keyword>
<evidence type="ECO:0000256" key="6">
    <source>
        <dbReference type="ARBA" id="ARBA00022741"/>
    </source>
</evidence>
<proteinExistence type="predicted"/>
<dbReference type="EC" id="2.7.13.3" evidence="15"/>
<evidence type="ECO:0000256" key="1">
    <source>
        <dbReference type="ARBA" id="ARBA00004651"/>
    </source>
</evidence>
<gene>
    <name evidence="15" type="ORF">ACFOZ8_22550</name>
</gene>
<dbReference type="InterPro" id="IPR036890">
    <property type="entry name" value="HATPase_C_sf"/>
</dbReference>
<evidence type="ECO:0000256" key="5">
    <source>
        <dbReference type="ARBA" id="ARBA00022692"/>
    </source>
</evidence>
<keyword evidence="2" id="KW-1003">Cell membrane</keyword>
<dbReference type="SUPFAM" id="SSF55874">
    <property type="entry name" value="ATPase domain of HSP90 chaperone/DNA topoisomerase II/histidine kinase"/>
    <property type="match status" value="1"/>
</dbReference>
<keyword evidence="10" id="KW-0902">Two-component regulatory system</keyword>
<dbReference type="InterPro" id="IPR010559">
    <property type="entry name" value="Sig_transdc_His_kin_internal"/>
</dbReference>
<protein>
    <submittedName>
        <fullName evidence="15">Sensor histidine kinase</fullName>
        <ecNumber evidence="15">2.7.13.3</ecNumber>
    </submittedName>
</protein>
<name>A0ABV8K8M8_9BACL</name>
<feature type="transmembrane region" description="Helical" evidence="13">
    <location>
        <begin position="300"/>
        <end position="325"/>
    </location>
</feature>
<evidence type="ECO:0000256" key="4">
    <source>
        <dbReference type="ARBA" id="ARBA00022679"/>
    </source>
</evidence>
<evidence type="ECO:0000313" key="16">
    <source>
        <dbReference type="Proteomes" id="UP001595715"/>
    </source>
</evidence>
<feature type="domain" description="HAMP" evidence="14">
    <location>
        <begin position="322"/>
        <end position="374"/>
    </location>
</feature>
<feature type="coiled-coil region" evidence="12">
    <location>
        <begin position="362"/>
        <end position="389"/>
    </location>
</feature>
<evidence type="ECO:0000256" key="13">
    <source>
        <dbReference type="SAM" id="Phobius"/>
    </source>
</evidence>
<dbReference type="PANTHER" id="PTHR34220:SF11">
    <property type="entry name" value="SENSOR PROTEIN KINASE HPTS"/>
    <property type="match status" value="1"/>
</dbReference>
<keyword evidence="8" id="KW-0067">ATP-binding</keyword>
<dbReference type="EMBL" id="JBHSAM010000033">
    <property type="protein sequence ID" value="MFC4102401.1"/>
    <property type="molecule type" value="Genomic_DNA"/>
</dbReference>
<dbReference type="Pfam" id="PF00672">
    <property type="entry name" value="HAMP"/>
    <property type="match status" value="1"/>
</dbReference>
<comment type="caution">
    <text evidence="15">The sequence shown here is derived from an EMBL/GenBank/DDBJ whole genome shotgun (WGS) entry which is preliminary data.</text>
</comment>
<evidence type="ECO:0000256" key="9">
    <source>
        <dbReference type="ARBA" id="ARBA00022989"/>
    </source>
</evidence>
<evidence type="ECO:0000256" key="3">
    <source>
        <dbReference type="ARBA" id="ARBA00022553"/>
    </source>
</evidence>
<dbReference type="CDD" id="cd06225">
    <property type="entry name" value="HAMP"/>
    <property type="match status" value="1"/>
</dbReference>
<keyword evidence="5 13" id="KW-0812">Transmembrane</keyword>
<dbReference type="RefSeq" id="WP_377721019.1">
    <property type="nucleotide sequence ID" value="NZ_JBHSAM010000033.1"/>
</dbReference>
<comment type="subcellular location">
    <subcellularLocation>
        <location evidence="1">Cell membrane</location>
        <topology evidence="1">Multi-pass membrane protein</topology>
    </subcellularLocation>
</comment>